<name>A0A250FV41_9FLAO</name>
<sequence>MFGIQSNIRFFNQMNNFFYFFKSKCTTGGNKIKNNGIDTFIKELERYKIEWNFKKSINDKVIILEVGDLLFHFNYDIFSYLYKITYSSFE</sequence>
<evidence type="ECO:0000313" key="1">
    <source>
        <dbReference type="EMBL" id="ATA87807.1"/>
    </source>
</evidence>
<gene>
    <name evidence="1" type="ORF">CGC50_12125</name>
</gene>
<proteinExistence type="predicted"/>
<dbReference type="AlphaFoldDB" id="A0A250FV41"/>
<protein>
    <submittedName>
        <fullName evidence="1">Uncharacterized protein</fullName>
    </submittedName>
</protein>
<dbReference type="KEGG" id="cgh:CGC50_12125"/>
<accession>A0A250FV41</accession>
<dbReference type="EMBL" id="CP022386">
    <property type="protein sequence ID" value="ATA87807.1"/>
    <property type="molecule type" value="Genomic_DNA"/>
</dbReference>
<evidence type="ECO:0000313" key="2">
    <source>
        <dbReference type="Proteomes" id="UP000217250"/>
    </source>
</evidence>
<reference evidence="2" key="1">
    <citation type="submission" date="2017-06" db="EMBL/GenBank/DDBJ databases">
        <title>Capnocytophaga spp. assemblies.</title>
        <authorList>
            <person name="Gulvik C.A."/>
        </authorList>
    </citation>
    <scope>NUCLEOTIDE SEQUENCE [LARGE SCALE GENOMIC DNA]</scope>
    <source>
        <strain evidence="2">H1496</strain>
    </source>
</reference>
<organism evidence="1 2">
    <name type="scientific">Capnocytophaga gingivalis</name>
    <dbReference type="NCBI Taxonomy" id="1017"/>
    <lineage>
        <taxon>Bacteria</taxon>
        <taxon>Pseudomonadati</taxon>
        <taxon>Bacteroidota</taxon>
        <taxon>Flavobacteriia</taxon>
        <taxon>Flavobacteriales</taxon>
        <taxon>Flavobacteriaceae</taxon>
        <taxon>Capnocytophaga</taxon>
    </lineage>
</organism>
<dbReference type="Proteomes" id="UP000217250">
    <property type="component" value="Chromosome"/>
</dbReference>